<gene>
    <name evidence="2" type="ORF">BT96DRAFT_998248</name>
</gene>
<organism evidence="2 3">
    <name type="scientific">Gymnopus androsaceus JB14</name>
    <dbReference type="NCBI Taxonomy" id="1447944"/>
    <lineage>
        <taxon>Eukaryota</taxon>
        <taxon>Fungi</taxon>
        <taxon>Dikarya</taxon>
        <taxon>Basidiomycota</taxon>
        <taxon>Agaricomycotina</taxon>
        <taxon>Agaricomycetes</taxon>
        <taxon>Agaricomycetidae</taxon>
        <taxon>Agaricales</taxon>
        <taxon>Marasmiineae</taxon>
        <taxon>Omphalotaceae</taxon>
        <taxon>Gymnopus</taxon>
    </lineage>
</organism>
<feature type="compositionally biased region" description="Basic and acidic residues" evidence="1">
    <location>
        <begin position="1"/>
        <end position="14"/>
    </location>
</feature>
<reference evidence="2" key="1">
    <citation type="journal article" date="2019" name="Environ. Microbiol.">
        <title>Fungal ecological strategies reflected in gene transcription - a case study of two litter decomposers.</title>
        <authorList>
            <person name="Barbi F."/>
            <person name="Kohler A."/>
            <person name="Barry K."/>
            <person name="Baskaran P."/>
            <person name="Daum C."/>
            <person name="Fauchery L."/>
            <person name="Ihrmark K."/>
            <person name="Kuo A."/>
            <person name="LaButti K."/>
            <person name="Lipzen A."/>
            <person name="Morin E."/>
            <person name="Grigoriev I.V."/>
            <person name="Henrissat B."/>
            <person name="Lindahl B."/>
            <person name="Martin F."/>
        </authorList>
    </citation>
    <scope>NUCLEOTIDE SEQUENCE</scope>
    <source>
        <strain evidence="2">JB14</strain>
    </source>
</reference>
<evidence type="ECO:0000313" key="2">
    <source>
        <dbReference type="EMBL" id="KAE9394738.1"/>
    </source>
</evidence>
<keyword evidence="3" id="KW-1185">Reference proteome</keyword>
<dbReference type="Proteomes" id="UP000799118">
    <property type="component" value="Unassembled WGS sequence"/>
</dbReference>
<evidence type="ECO:0000313" key="3">
    <source>
        <dbReference type="Proteomes" id="UP000799118"/>
    </source>
</evidence>
<proteinExistence type="predicted"/>
<dbReference type="EMBL" id="ML769544">
    <property type="protein sequence ID" value="KAE9394738.1"/>
    <property type="molecule type" value="Genomic_DNA"/>
</dbReference>
<protein>
    <submittedName>
        <fullName evidence="2">Uncharacterized protein</fullName>
    </submittedName>
</protein>
<feature type="compositionally biased region" description="Acidic residues" evidence="1">
    <location>
        <begin position="66"/>
        <end position="96"/>
    </location>
</feature>
<accession>A0A6A4HAR9</accession>
<feature type="region of interest" description="Disordered" evidence="1">
    <location>
        <begin position="1"/>
        <end position="101"/>
    </location>
</feature>
<dbReference type="AlphaFoldDB" id="A0A6A4HAR9"/>
<evidence type="ECO:0000256" key="1">
    <source>
        <dbReference type="SAM" id="MobiDB-lite"/>
    </source>
</evidence>
<name>A0A6A4HAR9_9AGAR</name>
<sequence>MREQRDRQDAEKAARHGHGRGRPRGTGRATRGWGRGQGRGGNRNIAFIEGSDGEESETSLSRDDIDSFDGEPLEILDDDEEEEGESTREEEEGIEDNVEKHHLLPPVYNTCSAKCWRT</sequence>
<feature type="compositionally biased region" description="Basic residues" evidence="1">
    <location>
        <begin position="15"/>
        <end position="25"/>
    </location>
</feature>